<dbReference type="Gene3D" id="6.10.30.10">
    <property type="match status" value="1"/>
</dbReference>
<sequence>MASDKRGRLSRKLPEEKSVALPETDDGTILFNVPFPKDLAQLKAMAPIIIKQSYQIDYIHSYGQDSPFFAGLANGKLLGTVCTKCGYKYATPKLHCMDCGSECDWFELPQVGAVHTFTVCYFGGEEFLKETPFVLILAEWPGIDTLFLSRLLGVDPLKPSLDWVGMKVRAKFRRLSKFKPTDVYFVPA</sequence>
<dbReference type="Pfam" id="PF01796">
    <property type="entry name" value="OB_ChsH2_C"/>
    <property type="match status" value="1"/>
</dbReference>
<keyword evidence="4" id="KW-1185">Reference proteome</keyword>
<evidence type="ECO:0000313" key="3">
    <source>
        <dbReference type="EMBL" id="PTL34986.1"/>
    </source>
</evidence>
<protein>
    <submittedName>
        <fullName evidence="3">Nucleotide-binding protein</fullName>
    </submittedName>
</protein>
<dbReference type="PANTHER" id="PTHR34075">
    <property type="entry name" value="BLR3430 PROTEIN"/>
    <property type="match status" value="1"/>
</dbReference>
<dbReference type="Proteomes" id="UP000241436">
    <property type="component" value="Unassembled WGS sequence"/>
</dbReference>
<dbReference type="SUPFAM" id="SSF50249">
    <property type="entry name" value="Nucleic acid-binding proteins"/>
    <property type="match status" value="1"/>
</dbReference>
<accession>A0A2T4TV50</accession>
<feature type="domain" description="ChsH2 rubredoxin-like zinc ribbon" evidence="2">
    <location>
        <begin position="69"/>
        <end position="102"/>
    </location>
</feature>
<dbReference type="InterPro" id="IPR012340">
    <property type="entry name" value="NA-bd_OB-fold"/>
</dbReference>
<dbReference type="InterPro" id="IPR002878">
    <property type="entry name" value="ChsH2_C"/>
</dbReference>
<dbReference type="PANTHER" id="PTHR34075:SF4">
    <property type="entry name" value="DUF35 DOMAIN-CONTAINING PROTEIN"/>
    <property type="match status" value="1"/>
</dbReference>
<dbReference type="Pfam" id="PF12172">
    <property type="entry name" value="zf-ChsH2"/>
    <property type="match status" value="1"/>
</dbReference>
<evidence type="ECO:0000259" key="1">
    <source>
        <dbReference type="Pfam" id="PF01796"/>
    </source>
</evidence>
<dbReference type="AlphaFoldDB" id="A0A2T4TV50"/>
<name>A0A2T4TV50_9BACT</name>
<comment type="caution">
    <text evidence="3">The sequence shown here is derived from an EMBL/GenBank/DDBJ whole genome shotgun (WGS) entry which is preliminary data.</text>
</comment>
<dbReference type="OrthoDB" id="9785144at2"/>
<organism evidence="3 4">
    <name type="scientific">Candidatus Methylomirabilis limnetica</name>
    <dbReference type="NCBI Taxonomy" id="2033718"/>
    <lineage>
        <taxon>Bacteria</taxon>
        <taxon>Candidatus Methylomirabilota</taxon>
        <taxon>Candidatus Methylomirabilia</taxon>
        <taxon>Candidatus Methylomirabilales</taxon>
        <taxon>Candidatus Methylomirabilaceae</taxon>
        <taxon>Candidatus Methylomirabilis</taxon>
    </lineage>
</organism>
<evidence type="ECO:0000313" key="4">
    <source>
        <dbReference type="Proteomes" id="UP000241436"/>
    </source>
</evidence>
<dbReference type="RefSeq" id="WP_107563947.1">
    <property type="nucleotide sequence ID" value="NZ_NVQC01000036.1"/>
</dbReference>
<feature type="domain" description="ChsH2 C-terminal OB-fold" evidence="1">
    <location>
        <begin position="105"/>
        <end position="173"/>
    </location>
</feature>
<dbReference type="InterPro" id="IPR022002">
    <property type="entry name" value="ChsH2_Znr"/>
</dbReference>
<dbReference type="EMBL" id="NVQC01000036">
    <property type="protein sequence ID" value="PTL34986.1"/>
    <property type="molecule type" value="Genomic_DNA"/>
</dbReference>
<evidence type="ECO:0000259" key="2">
    <source>
        <dbReference type="Pfam" id="PF12172"/>
    </source>
</evidence>
<reference evidence="4" key="2">
    <citation type="journal article" date="2018" name="Environ. Microbiol.">
        <title>Bloom of a denitrifying methanotroph, 'Candidatus Methylomirabilis limnetica', in a deep stratified lake.</title>
        <authorList>
            <person name="Graf J.S."/>
            <person name="Mayr M.J."/>
            <person name="Marchant H.K."/>
            <person name="Tienken D."/>
            <person name="Hach P.F."/>
            <person name="Brand A."/>
            <person name="Schubert C.J."/>
            <person name="Kuypers M.M."/>
            <person name="Milucka J."/>
        </authorList>
    </citation>
    <scope>NUCLEOTIDE SEQUENCE [LARGE SCALE GENOMIC DNA]</scope>
    <source>
        <strain evidence="4">Zug</strain>
    </source>
</reference>
<reference evidence="3 4" key="1">
    <citation type="submission" date="2017-09" db="EMBL/GenBank/DDBJ databases">
        <title>Bloom of a denitrifying methanotroph, Candidatus Methylomirabilis limnetica, in a deep stratified lake.</title>
        <authorList>
            <person name="Graf J.S."/>
            <person name="Marchant H.K."/>
            <person name="Tienken D."/>
            <person name="Hach P.F."/>
            <person name="Brand A."/>
            <person name="Schubert C.J."/>
            <person name="Kuypers M.M."/>
            <person name="Milucka J."/>
        </authorList>
    </citation>
    <scope>NUCLEOTIDE SEQUENCE [LARGE SCALE GENOMIC DNA]</scope>
    <source>
        <strain evidence="3 4">Zug</strain>
    </source>
</reference>
<dbReference type="InterPro" id="IPR052513">
    <property type="entry name" value="Thioester_dehydratase-like"/>
</dbReference>
<gene>
    <name evidence="3" type="ORF">CLG94_12260</name>
</gene>
<proteinExistence type="predicted"/>